<dbReference type="CDD" id="cd00018">
    <property type="entry name" value="AP2"/>
    <property type="match status" value="1"/>
</dbReference>
<dbReference type="EMBL" id="JAZDWU010000008">
    <property type="protein sequence ID" value="KAK9993845.1"/>
    <property type="molecule type" value="Genomic_DNA"/>
</dbReference>
<dbReference type="InterPro" id="IPR001471">
    <property type="entry name" value="AP2/ERF_dom"/>
</dbReference>
<keyword evidence="2" id="KW-0936">Ethylene signaling pathway</keyword>
<protein>
    <recommendedName>
        <fullName evidence="10">AP2/ERF domain-containing protein</fullName>
    </recommendedName>
</protein>
<dbReference type="GO" id="GO:0005634">
    <property type="term" value="C:nucleus"/>
    <property type="evidence" value="ECO:0007669"/>
    <property type="project" value="UniProtKB-SubCell"/>
</dbReference>
<dbReference type="SUPFAM" id="SSF54171">
    <property type="entry name" value="DNA-binding domain"/>
    <property type="match status" value="1"/>
</dbReference>
<dbReference type="PANTHER" id="PTHR31190:SF499">
    <property type="entry name" value="ETHYLENE-RESPONSIVE TRANSCRIPTION FACTOR ERF105"/>
    <property type="match status" value="1"/>
</dbReference>
<dbReference type="PANTHER" id="PTHR31190">
    <property type="entry name" value="DNA-BINDING DOMAIN"/>
    <property type="match status" value="1"/>
</dbReference>
<keyword evidence="3" id="KW-0805">Transcription regulation</keyword>
<reference evidence="11 12" key="1">
    <citation type="submission" date="2024-01" db="EMBL/GenBank/DDBJ databases">
        <title>A telomere-to-telomere, gap-free genome of sweet tea (Lithocarpus litseifolius).</title>
        <authorList>
            <person name="Zhou J."/>
        </authorList>
    </citation>
    <scope>NUCLEOTIDE SEQUENCE [LARGE SCALE GENOMIC DNA]</scope>
    <source>
        <strain evidence="11">Zhou-2022a</strain>
        <tissue evidence="11">Leaf</tissue>
    </source>
</reference>
<evidence type="ECO:0000313" key="11">
    <source>
        <dbReference type="EMBL" id="KAK9993845.1"/>
    </source>
</evidence>
<sequence>MATPAADESSTIELIRQHLLGDFTSTEYFINSLNFSSCPKAYYATQPVKHEAQSPPSDSESNSLILDSNYHNQQASDFETKGNGIDSTPKPHISSPKHLSKKACIESKVPEVAEGSNKESDYSEWRHYRGVRRRPWGKFAAEIRDPTRKGHRVWLGTFDTDIDAARAYDCAAFKMRGCKAVLNFPLEAGASNHPPAVETNSRKRRREKRVETPESDDVAVESWVFWEGKDQEEEESG</sequence>
<evidence type="ECO:0000256" key="4">
    <source>
        <dbReference type="ARBA" id="ARBA00023125"/>
    </source>
</evidence>
<feature type="region of interest" description="Disordered" evidence="9">
    <location>
        <begin position="75"/>
        <end position="101"/>
    </location>
</feature>
<keyword evidence="7" id="KW-0539">Nucleus</keyword>
<comment type="subcellular location">
    <subcellularLocation>
        <location evidence="1">Nucleus</location>
    </subcellularLocation>
</comment>
<keyword evidence="4" id="KW-0238">DNA-binding</keyword>
<evidence type="ECO:0000313" key="12">
    <source>
        <dbReference type="Proteomes" id="UP001459277"/>
    </source>
</evidence>
<proteinExistence type="inferred from homology"/>
<dbReference type="FunFam" id="3.30.730.10:FF:000001">
    <property type="entry name" value="Ethylene-responsive transcription factor 2"/>
    <property type="match status" value="1"/>
</dbReference>
<dbReference type="InterPro" id="IPR036955">
    <property type="entry name" value="AP2/ERF_dom_sf"/>
</dbReference>
<dbReference type="GO" id="GO:0009873">
    <property type="term" value="P:ethylene-activated signaling pathway"/>
    <property type="evidence" value="ECO:0007669"/>
    <property type="project" value="UniProtKB-KW"/>
</dbReference>
<organism evidence="11 12">
    <name type="scientific">Lithocarpus litseifolius</name>
    <dbReference type="NCBI Taxonomy" id="425828"/>
    <lineage>
        <taxon>Eukaryota</taxon>
        <taxon>Viridiplantae</taxon>
        <taxon>Streptophyta</taxon>
        <taxon>Embryophyta</taxon>
        <taxon>Tracheophyta</taxon>
        <taxon>Spermatophyta</taxon>
        <taxon>Magnoliopsida</taxon>
        <taxon>eudicotyledons</taxon>
        <taxon>Gunneridae</taxon>
        <taxon>Pentapetalae</taxon>
        <taxon>rosids</taxon>
        <taxon>fabids</taxon>
        <taxon>Fagales</taxon>
        <taxon>Fagaceae</taxon>
        <taxon>Lithocarpus</taxon>
    </lineage>
</organism>
<comment type="caution">
    <text evidence="11">The sequence shown here is derived from an EMBL/GenBank/DDBJ whole genome shotgun (WGS) entry which is preliminary data.</text>
</comment>
<dbReference type="Proteomes" id="UP001459277">
    <property type="component" value="Unassembled WGS sequence"/>
</dbReference>
<keyword evidence="6" id="KW-0804">Transcription</keyword>
<dbReference type="SMART" id="SM00380">
    <property type="entry name" value="AP2"/>
    <property type="match status" value="1"/>
</dbReference>
<evidence type="ECO:0000256" key="6">
    <source>
        <dbReference type="ARBA" id="ARBA00023163"/>
    </source>
</evidence>
<dbReference type="InterPro" id="IPR044808">
    <property type="entry name" value="ERF_plant"/>
</dbReference>
<evidence type="ECO:0000256" key="2">
    <source>
        <dbReference type="ARBA" id="ARBA00022745"/>
    </source>
</evidence>
<evidence type="ECO:0000259" key="10">
    <source>
        <dbReference type="PROSITE" id="PS51032"/>
    </source>
</evidence>
<dbReference type="GO" id="GO:0003700">
    <property type="term" value="F:DNA-binding transcription factor activity"/>
    <property type="evidence" value="ECO:0007669"/>
    <property type="project" value="InterPro"/>
</dbReference>
<name>A0AAW2C6I4_9ROSI</name>
<dbReference type="InterPro" id="IPR016177">
    <property type="entry name" value="DNA-bd_dom_sf"/>
</dbReference>
<dbReference type="Pfam" id="PF00847">
    <property type="entry name" value="AP2"/>
    <property type="match status" value="1"/>
</dbReference>
<evidence type="ECO:0000256" key="7">
    <source>
        <dbReference type="ARBA" id="ARBA00023242"/>
    </source>
</evidence>
<feature type="region of interest" description="Disordered" evidence="9">
    <location>
        <begin position="189"/>
        <end position="217"/>
    </location>
</feature>
<feature type="domain" description="AP2/ERF" evidence="10">
    <location>
        <begin position="127"/>
        <end position="185"/>
    </location>
</feature>
<evidence type="ECO:0000256" key="5">
    <source>
        <dbReference type="ARBA" id="ARBA00023159"/>
    </source>
</evidence>
<keyword evidence="5" id="KW-0010">Activator</keyword>
<dbReference type="Gene3D" id="3.30.730.10">
    <property type="entry name" value="AP2/ERF domain"/>
    <property type="match status" value="1"/>
</dbReference>
<evidence type="ECO:0000256" key="3">
    <source>
        <dbReference type="ARBA" id="ARBA00023015"/>
    </source>
</evidence>
<dbReference type="PROSITE" id="PS51032">
    <property type="entry name" value="AP2_ERF"/>
    <property type="match status" value="1"/>
</dbReference>
<evidence type="ECO:0000256" key="8">
    <source>
        <dbReference type="ARBA" id="ARBA00024343"/>
    </source>
</evidence>
<dbReference type="PRINTS" id="PR00367">
    <property type="entry name" value="ETHRSPELEMNT"/>
</dbReference>
<keyword evidence="12" id="KW-1185">Reference proteome</keyword>
<dbReference type="AlphaFoldDB" id="A0AAW2C6I4"/>
<accession>A0AAW2C6I4</accession>
<evidence type="ECO:0000256" key="1">
    <source>
        <dbReference type="ARBA" id="ARBA00004123"/>
    </source>
</evidence>
<gene>
    <name evidence="11" type="ORF">SO802_023548</name>
</gene>
<comment type="similarity">
    <text evidence="8">Belongs to the AP2/ERF transcription factor family. ERF subfamily.</text>
</comment>
<evidence type="ECO:0000256" key="9">
    <source>
        <dbReference type="SAM" id="MobiDB-lite"/>
    </source>
</evidence>
<dbReference type="GO" id="GO:0006950">
    <property type="term" value="P:response to stress"/>
    <property type="evidence" value="ECO:0007669"/>
    <property type="project" value="UniProtKB-ARBA"/>
</dbReference>
<dbReference type="GO" id="GO:0000976">
    <property type="term" value="F:transcription cis-regulatory region binding"/>
    <property type="evidence" value="ECO:0007669"/>
    <property type="project" value="UniProtKB-ARBA"/>
</dbReference>